<organism evidence="1 2">
    <name type="scientific">Morus notabilis</name>
    <dbReference type="NCBI Taxonomy" id="981085"/>
    <lineage>
        <taxon>Eukaryota</taxon>
        <taxon>Viridiplantae</taxon>
        <taxon>Streptophyta</taxon>
        <taxon>Embryophyta</taxon>
        <taxon>Tracheophyta</taxon>
        <taxon>Spermatophyta</taxon>
        <taxon>Magnoliopsida</taxon>
        <taxon>eudicotyledons</taxon>
        <taxon>Gunneridae</taxon>
        <taxon>Pentapetalae</taxon>
        <taxon>rosids</taxon>
        <taxon>fabids</taxon>
        <taxon>Rosales</taxon>
        <taxon>Moraceae</taxon>
        <taxon>Moreae</taxon>
        <taxon>Morus</taxon>
    </lineage>
</organism>
<dbReference type="AlphaFoldDB" id="W9S0T6"/>
<accession>W9S0T6</accession>
<name>W9S0T6_9ROSA</name>
<evidence type="ECO:0000313" key="1">
    <source>
        <dbReference type="EMBL" id="EXC06828.1"/>
    </source>
</evidence>
<dbReference type="EMBL" id="KE345571">
    <property type="protein sequence ID" value="EXC06828.1"/>
    <property type="molecule type" value="Genomic_DNA"/>
</dbReference>
<sequence>MSTRLFPFSISSLKSVLISLKTPNHASYMAERAVLACRREFCGKKLRFKAVLIDSGIGHSRDTTKFHVQIISSETSKWTVSVVSAPRPLSEFSVFLKTFGVVACNQMLYWFDGEDWLIRIEAFDMFDEIPKRCHIIDPPVDLGPTRCNSRQISLGPAGAGCGWVAWPPARAASCSEFGSLIMII</sequence>
<reference evidence="2" key="1">
    <citation type="submission" date="2013-01" db="EMBL/GenBank/DDBJ databases">
        <title>Draft Genome Sequence of a Mulberry Tree, Morus notabilis C.K. Schneid.</title>
        <authorList>
            <person name="He N."/>
            <person name="Zhao S."/>
        </authorList>
    </citation>
    <scope>NUCLEOTIDE SEQUENCE</scope>
</reference>
<gene>
    <name evidence="1" type="ORF">L484_017294</name>
</gene>
<proteinExistence type="predicted"/>
<keyword evidence="2" id="KW-1185">Reference proteome</keyword>
<evidence type="ECO:0000313" key="2">
    <source>
        <dbReference type="Proteomes" id="UP000030645"/>
    </source>
</evidence>
<protein>
    <submittedName>
        <fullName evidence="1">Uncharacterized protein</fullName>
    </submittedName>
</protein>
<dbReference type="Proteomes" id="UP000030645">
    <property type="component" value="Unassembled WGS sequence"/>
</dbReference>